<dbReference type="InterPro" id="IPR000432">
    <property type="entry name" value="DNA_mismatch_repair_MutS_C"/>
</dbReference>
<dbReference type="Pfam" id="PF01624">
    <property type="entry name" value="MutS_I"/>
    <property type="match status" value="1"/>
</dbReference>
<dbReference type="Gene3D" id="1.10.1420.10">
    <property type="match status" value="2"/>
</dbReference>
<dbReference type="InterPro" id="IPR007861">
    <property type="entry name" value="DNA_mismatch_repair_MutS_clamp"/>
</dbReference>
<evidence type="ECO:0000256" key="9">
    <source>
        <dbReference type="ARBA" id="ARBA00029792"/>
    </source>
</evidence>
<dbReference type="Pfam" id="PF05190">
    <property type="entry name" value="MutS_IV"/>
    <property type="match status" value="1"/>
</dbReference>
<organism evidence="13 14">
    <name type="scientific">Ascobolus immersus RN42</name>
    <dbReference type="NCBI Taxonomy" id="1160509"/>
    <lineage>
        <taxon>Eukaryota</taxon>
        <taxon>Fungi</taxon>
        <taxon>Dikarya</taxon>
        <taxon>Ascomycota</taxon>
        <taxon>Pezizomycotina</taxon>
        <taxon>Pezizomycetes</taxon>
        <taxon>Pezizales</taxon>
        <taxon>Ascobolaceae</taxon>
        <taxon>Ascobolus</taxon>
    </lineage>
</organism>
<reference evidence="13 14" key="1">
    <citation type="journal article" date="2018" name="Nat. Ecol. Evol.">
        <title>Pezizomycetes genomes reveal the molecular basis of ectomycorrhizal truffle lifestyle.</title>
        <authorList>
            <person name="Murat C."/>
            <person name="Payen T."/>
            <person name="Noel B."/>
            <person name="Kuo A."/>
            <person name="Morin E."/>
            <person name="Chen J."/>
            <person name="Kohler A."/>
            <person name="Krizsan K."/>
            <person name="Balestrini R."/>
            <person name="Da Silva C."/>
            <person name="Montanini B."/>
            <person name="Hainaut M."/>
            <person name="Levati E."/>
            <person name="Barry K.W."/>
            <person name="Belfiori B."/>
            <person name="Cichocki N."/>
            <person name="Clum A."/>
            <person name="Dockter R.B."/>
            <person name="Fauchery L."/>
            <person name="Guy J."/>
            <person name="Iotti M."/>
            <person name="Le Tacon F."/>
            <person name="Lindquist E.A."/>
            <person name="Lipzen A."/>
            <person name="Malagnac F."/>
            <person name="Mello A."/>
            <person name="Molinier V."/>
            <person name="Miyauchi S."/>
            <person name="Poulain J."/>
            <person name="Riccioni C."/>
            <person name="Rubini A."/>
            <person name="Sitrit Y."/>
            <person name="Splivallo R."/>
            <person name="Traeger S."/>
            <person name="Wang M."/>
            <person name="Zifcakova L."/>
            <person name="Wipf D."/>
            <person name="Zambonelli A."/>
            <person name="Paolocci F."/>
            <person name="Nowrousian M."/>
            <person name="Ottonello S."/>
            <person name="Baldrian P."/>
            <person name="Spatafora J.W."/>
            <person name="Henrissat B."/>
            <person name="Nagy L.G."/>
            <person name="Aury J.M."/>
            <person name="Wincker P."/>
            <person name="Grigoriev I.V."/>
            <person name="Bonfante P."/>
            <person name="Martin F.M."/>
        </authorList>
    </citation>
    <scope>NUCLEOTIDE SEQUENCE [LARGE SCALE GENOMIC DNA]</scope>
    <source>
        <strain evidence="13 14">RN42</strain>
    </source>
</reference>
<evidence type="ECO:0000256" key="10">
    <source>
        <dbReference type="RuleBase" id="RU003756"/>
    </source>
</evidence>
<dbReference type="Pfam" id="PF00488">
    <property type="entry name" value="MutS_V"/>
    <property type="match status" value="1"/>
</dbReference>
<accession>A0A3N4IJY0</accession>
<comment type="subcellular location">
    <subcellularLocation>
        <location evidence="1">Nucleus</location>
    </subcellularLocation>
</comment>
<name>A0A3N4IJY0_ASCIM</name>
<comment type="similarity">
    <text evidence="2">Belongs to the DNA mismatch repair MutS family. MSH3 subfamily.</text>
</comment>
<dbReference type="FunFam" id="3.30.420.110:FF:000008">
    <property type="entry name" value="DNA mismatch repair protein"/>
    <property type="match status" value="1"/>
</dbReference>
<gene>
    <name evidence="13" type="ORF">BJ508DRAFT_368901</name>
</gene>
<feature type="compositionally biased region" description="Acidic residues" evidence="11">
    <location>
        <begin position="178"/>
        <end position="198"/>
    </location>
</feature>
<dbReference type="GO" id="GO:0006298">
    <property type="term" value="P:mismatch repair"/>
    <property type="evidence" value="ECO:0007669"/>
    <property type="project" value="InterPro"/>
</dbReference>
<evidence type="ECO:0000256" key="8">
    <source>
        <dbReference type="ARBA" id="ARBA00023242"/>
    </source>
</evidence>
<evidence type="ECO:0000256" key="5">
    <source>
        <dbReference type="ARBA" id="ARBA00022840"/>
    </source>
</evidence>
<dbReference type="InterPro" id="IPR007696">
    <property type="entry name" value="DNA_mismatch_repair_MutS_core"/>
</dbReference>
<evidence type="ECO:0000256" key="3">
    <source>
        <dbReference type="ARBA" id="ARBA00022741"/>
    </source>
</evidence>
<dbReference type="GO" id="GO:0030983">
    <property type="term" value="F:mismatched DNA binding"/>
    <property type="evidence" value="ECO:0007669"/>
    <property type="project" value="InterPro"/>
</dbReference>
<feature type="region of interest" description="Disordered" evidence="11">
    <location>
        <begin position="1"/>
        <end position="159"/>
    </location>
</feature>
<dbReference type="InterPro" id="IPR007860">
    <property type="entry name" value="DNA_mmatch_repair_MutS_con_dom"/>
</dbReference>
<keyword evidence="5" id="KW-0067">ATP-binding</keyword>
<evidence type="ECO:0000256" key="6">
    <source>
        <dbReference type="ARBA" id="ARBA00023125"/>
    </source>
</evidence>
<dbReference type="GO" id="GO:0140664">
    <property type="term" value="F:ATP-dependent DNA damage sensor activity"/>
    <property type="evidence" value="ECO:0007669"/>
    <property type="project" value="InterPro"/>
</dbReference>
<dbReference type="GO" id="GO:0005524">
    <property type="term" value="F:ATP binding"/>
    <property type="evidence" value="ECO:0007669"/>
    <property type="project" value="UniProtKB-KW"/>
</dbReference>
<sequence length="1069" mass="117100">MPPKSTTPGKKQASISSFFAPKSSQPTSTASPATPATRTPKKTPTPVQKPPSPTPATNEDNEDVEDSPPLKPTRSSRSRSKRVLSDPPASDNDDDSYEPQPKKARTTDIVSHSPALTPSQAPTPSQRPPKVTARTERFLYGSQVAPTDDPAKLAQKERNHTRWVEKLGRGQLLKGLDNDDLDQAAGEDDDEMDIEEEEPTPKKGRGKATPKGGAKKKKLTPMEQQVVDLKRQYPDTVLVVEVGYKYRFFGEDARIAASVLSIFCIPGKMHFDERPEEAHLDKFASASFPTHRLHVHVKRLVEAGYKVGVVRQLETAALKAAGDNKYTPFVRKLTNLYTKGTYIDDVDEIAGTTTAVGETSAGGHGTGFLLGITEKLSGGNGADEKVKVGIVAVQPSTGDIVWDEFEDGFMRGEIETRLLHISPCEMLIVGDLSPATEKLVKHLAGGSSALGAKVRLERTSGEATSISTASAEVSKFYAGKLAQSTGDKATEKSALLESVSDLPDLVLTCLAAMIKHLTSYGLEHIFDLTKYFQPFSARTHMLLNANTLSSLEIYKNQTDYTETGSLFWCLDRTKTRFGKRLLRNWVGRPLLDQALLESRLEAVTEIHERNNPNIEKLKTLLGKVQYDLEKGLIRIYYGRANRPELLAILQALRRIASEFPPKDDPSEYGFRSDALNRAFASLPLIRKDVEKFLEVFNHQAAAKDDKYNFFNDEMGEYDDIASYKCLIADDEHELSEHLKEIAAALGVKKKVYCTVAGIEYLIEVDNNKADLAKVPASWIKVSGTKKASRFHTPKVVKFMQLRDQHKEALAAACDKAYASFLSTISSHYTLLRDSIHSLAYLDAICSLATVASQPGYTKPTFVPHPCLEITDARHPMIERLLLSPYVPNSISLSSSSTRALLITGPNMGGKSSFVRSLALIAILAQLGSFVPCASARLGLLDAGESTFMVELSETAEILKLATERSLVILDELGRGTSTGDGVAIADAVLEAMVEKRALTAFVTHYPSLGKVRERFPGVEEEPAGAGGGKKITFLYRVEEGLAHRSYGVGVARLVGRLPKKLLRVTRSTD</sequence>
<dbReference type="FunFam" id="1.10.1420.10:FF:000004">
    <property type="entry name" value="DNA mismatch repair protein Msh3"/>
    <property type="match status" value="1"/>
</dbReference>
<evidence type="ECO:0000313" key="13">
    <source>
        <dbReference type="EMBL" id="RPA84998.1"/>
    </source>
</evidence>
<dbReference type="SUPFAM" id="SSF48334">
    <property type="entry name" value="DNA repair protein MutS, domain III"/>
    <property type="match status" value="1"/>
</dbReference>
<dbReference type="OrthoDB" id="121051at2759"/>
<dbReference type="AlphaFoldDB" id="A0A3N4IJY0"/>
<dbReference type="Pfam" id="PF05188">
    <property type="entry name" value="MutS_II"/>
    <property type="match status" value="1"/>
</dbReference>
<feature type="compositionally biased region" description="Low complexity" evidence="11">
    <location>
        <begin position="20"/>
        <end position="46"/>
    </location>
</feature>
<feature type="compositionally biased region" description="Basic residues" evidence="11">
    <location>
        <begin position="202"/>
        <end position="219"/>
    </location>
</feature>
<feature type="compositionally biased region" description="Basic and acidic residues" evidence="11">
    <location>
        <begin position="149"/>
        <end position="159"/>
    </location>
</feature>
<keyword evidence="4 10" id="KW-0227">DNA damage</keyword>
<dbReference type="InterPro" id="IPR036678">
    <property type="entry name" value="MutS_con_dom_sf"/>
</dbReference>
<protein>
    <recommendedName>
        <fullName evidence="9">MutS protein homolog 3</fullName>
    </recommendedName>
</protein>
<dbReference type="PROSITE" id="PS00486">
    <property type="entry name" value="DNA_MISMATCH_REPAIR_2"/>
    <property type="match status" value="1"/>
</dbReference>
<dbReference type="InterPro" id="IPR036187">
    <property type="entry name" value="DNA_mismatch_repair_MutS_sf"/>
</dbReference>
<dbReference type="Gene3D" id="3.30.420.110">
    <property type="entry name" value="MutS, connector domain"/>
    <property type="match status" value="1"/>
</dbReference>
<dbReference type="Gene3D" id="3.40.50.300">
    <property type="entry name" value="P-loop containing nucleotide triphosphate hydrolases"/>
    <property type="match status" value="1"/>
</dbReference>
<keyword evidence="8" id="KW-0539">Nucleus</keyword>
<evidence type="ECO:0000256" key="1">
    <source>
        <dbReference type="ARBA" id="ARBA00004123"/>
    </source>
</evidence>
<dbReference type="InterPro" id="IPR045076">
    <property type="entry name" value="MutS"/>
</dbReference>
<dbReference type="InterPro" id="IPR016151">
    <property type="entry name" value="DNA_mismatch_repair_MutS_N"/>
</dbReference>
<dbReference type="GO" id="GO:0006312">
    <property type="term" value="P:mitotic recombination"/>
    <property type="evidence" value="ECO:0007669"/>
    <property type="project" value="TreeGrafter"/>
</dbReference>
<dbReference type="STRING" id="1160509.A0A3N4IJY0"/>
<evidence type="ECO:0000256" key="7">
    <source>
        <dbReference type="ARBA" id="ARBA00023204"/>
    </source>
</evidence>
<dbReference type="InterPro" id="IPR007695">
    <property type="entry name" value="DNA_mismatch_repair_MutS-lik_N"/>
</dbReference>
<evidence type="ECO:0000256" key="4">
    <source>
        <dbReference type="ARBA" id="ARBA00022763"/>
    </source>
</evidence>
<evidence type="ECO:0000313" key="14">
    <source>
        <dbReference type="Proteomes" id="UP000275078"/>
    </source>
</evidence>
<dbReference type="SUPFAM" id="SSF55271">
    <property type="entry name" value="DNA repair protein MutS, domain I"/>
    <property type="match status" value="1"/>
</dbReference>
<feature type="region of interest" description="Disordered" evidence="11">
    <location>
        <begin position="174"/>
        <end position="220"/>
    </location>
</feature>
<feature type="compositionally biased region" description="Polar residues" evidence="11">
    <location>
        <begin position="1"/>
        <end position="17"/>
    </location>
</feature>
<proteinExistence type="inferred from homology"/>
<dbReference type="PANTHER" id="PTHR11361">
    <property type="entry name" value="DNA MISMATCH REPAIR PROTEIN MUTS FAMILY MEMBER"/>
    <property type="match status" value="1"/>
</dbReference>
<dbReference type="FunFam" id="3.40.1170.10:FF:000006">
    <property type="entry name" value="DNA mismatch repair protein"/>
    <property type="match status" value="1"/>
</dbReference>
<dbReference type="GO" id="GO:0005634">
    <property type="term" value="C:nucleus"/>
    <property type="evidence" value="ECO:0007669"/>
    <property type="project" value="UniProtKB-SubCell"/>
</dbReference>
<keyword evidence="7 10" id="KW-0234">DNA repair</keyword>
<keyword evidence="3 10" id="KW-0547">Nucleotide-binding</keyword>
<dbReference type="SUPFAM" id="SSF52540">
    <property type="entry name" value="P-loop containing nucleoside triphosphate hydrolases"/>
    <property type="match status" value="1"/>
</dbReference>
<evidence type="ECO:0000256" key="2">
    <source>
        <dbReference type="ARBA" id="ARBA00007094"/>
    </source>
</evidence>
<dbReference type="Gene3D" id="3.40.1170.10">
    <property type="entry name" value="DNA repair protein MutS, domain I"/>
    <property type="match status" value="1"/>
</dbReference>
<keyword evidence="6 10" id="KW-0238">DNA-binding</keyword>
<dbReference type="InterPro" id="IPR027417">
    <property type="entry name" value="P-loop_NTPase"/>
</dbReference>
<comment type="function">
    <text evidence="10">Component of the post-replicative DNA mismatch repair system (MMR).</text>
</comment>
<keyword evidence="14" id="KW-1185">Reference proteome</keyword>
<dbReference type="SMART" id="SM00533">
    <property type="entry name" value="MUTSd"/>
    <property type="match status" value="1"/>
</dbReference>
<dbReference type="Pfam" id="PF05192">
    <property type="entry name" value="MutS_III"/>
    <property type="match status" value="1"/>
</dbReference>
<dbReference type="Proteomes" id="UP000275078">
    <property type="component" value="Unassembled WGS sequence"/>
</dbReference>
<feature type="compositionally biased region" description="Polar residues" evidence="11">
    <location>
        <begin position="108"/>
        <end position="124"/>
    </location>
</feature>
<dbReference type="PANTHER" id="PTHR11361:SF122">
    <property type="entry name" value="DNA MISMATCH REPAIR PROTEIN MSH3"/>
    <property type="match status" value="1"/>
</dbReference>
<evidence type="ECO:0000256" key="11">
    <source>
        <dbReference type="SAM" id="MobiDB-lite"/>
    </source>
</evidence>
<feature type="domain" description="DNA mismatch repair proteins mutS family" evidence="12">
    <location>
        <begin position="965"/>
        <end position="981"/>
    </location>
</feature>
<dbReference type="EMBL" id="ML119656">
    <property type="protein sequence ID" value="RPA84998.1"/>
    <property type="molecule type" value="Genomic_DNA"/>
</dbReference>
<evidence type="ECO:0000259" key="12">
    <source>
        <dbReference type="PROSITE" id="PS00486"/>
    </source>
</evidence>
<dbReference type="SMART" id="SM00534">
    <property type="entry name" value="MUTSac"/>
    <property type="match status" value="1"/>
</dbReference>